<keyword evidence="9" id="KW-1185">Reference proteome</keyword>
<feature type="transmembrane region" description="Helical" evidence="6">
    <location>
        <begin position="32"/>
        <end position="56"/>
    </location>
</feature>
<comment type="similarity">
    <text evidence="2">Belongs to the drug/metabolite transporter (DMT) superfamily. 10 TMS drug/metabolite exporter (DME) (TC 2.A.7.3) family.</text>
</comment>
<dbReference type="AlphaFoldDB" id="A0A844ZP84"/>
<sequence length="301" mass="31532">MDKSTNLYPFLVTLLAIAVLCLMDVFMKGAAIAVGAYSALMVRSVMQVSLVTPVWLATGGKWPAPHVLKIHITRSLVATFMALTFFSAIVLLPLAEAIALSFISPLIALALAALILKETIEKKAIIAAIMGIAGVGIIVGGRIGRESLSDDAALGIALVLISAVLYAWNLILQRQQALVAKPIEITAFGGAIVGLTLLLGAPFFFSMPHGAAWLDIAVAALLGVCGSLALSWAYARAEAQVLVPVEYTGFAWAALFGWLFFAEDVKPATLAGAALIILGCWIAAPRKHTEQAVTGAGQPQA</sequence>
<keyword evidence="4 6" id="KW-1133">Transmembrane helix</keyword>
<feature type="transmembrane region" description="Helical" evidence="6">
    <location>
        <begin position="152"/>
        <end position="171"/>
    </location>
</feature>
<evidence type="ECO:0000256" key="2">
    <source>
        <dbReference type="ARBA" id="ARBA00009853"/>
    </source>
</evidence>
<name>A0A844ZP84_9SPHN</name>
<accession>A0A844ZP84</accession>
<proteinExistence type="inferred from homology"/>
<evidence type="ECO:0000256" key="5">
    <source>
        <dbReference type="ARBA" id="ARBA00023136"/>
    </source>
</evidence>
<evidence type="ECO:0000313" key="8">
    <source>
        <dbReference type="EMBL" id="MXO89152.1"/>
    </source>
</evidence>
<dbReference type="Pfam" id="PF00892">
    <property type="entry name" value="EamA"/>
    <property type="match status" value="2"/>
</dbReference>
<dbReference type="Gene3D" id="1.10.3730.20">
    <property type="match status" value="1"/>
</dbReference>
<dbReference type="SUPFAM" id="SSF103481">
    <property type="entry name" value="Multidrug resistance efflux transporter EmrE"/>
    <property type="match status" value="2"/>
</dbReference>
<feature type="transmembrane region" description="Helical" evidence="6">
    <location>
        <begin position="267"/>
        <end position="284"/>
    </location>
</feature>
<feature type="transmembrane region" description="Helical" evidence="6">
    <location>
        <begin position="211"/>
        <end position="234"/>
    </location>
</feature>
<evidence type="ECO:0000256" key="3">
    <source>
        <dbReference type="ARBA" id="ARBA00022692"/>
    </source>
</evidence>
<keyword evidence="5 6" id="KW-0472">Membrane</keyword>
<feature type="transmembrane region" description="Helical" evidence="6">
    <location>
        <begin position="7"/>
        <end position="26"/>
    </location>
</feature>
<feature type="domain" description="EamA" evidence="7">
    <location>
        <begin position="154"/>
        <end position="282"/>
    </location>
</feature>
<evidence type="ECO:0000256" key="6">
    <source>
        <dbReference type="SAM" id="Phobius"/>
    </source>
</evidence>
<dbReference type="OrthoDB" id="7818056at2"/>
<protein>
    <submittedName>
        <fullName evidence="8">EamA family transporter</fullName>
    </submittedName>
</protein>
<feature type="transmembrane region" description="Helical" evidence="6">
    <location>
        <begin position="183"/>
        <end position="205"/>
    </location>
</feature>
<dbReference type="RefSeq" id="WP_160591982.1">
    <property type="nucleotide sequence ID" value="NZ_BAAAFP010000001.1"/>
</dbReference>
<feature type="domain" description="EamA" evidence="7">
    <location>
        <begin position="11"/>
        <end position="139"/>
    </location>
</feature>
<dbReference type="GO" id="GO:0016020">
    <property type="term" value="C:membrane"/>
    <property type="evidence" value="ECO:0007669"/>
    <property type="project" value="UniProtKB-SubCell"/>
</dbReference>
<organism evidence="8 9">
    <name type="scientific">Alteraurantiacibacter aestuarii</name>
    <dbReference type="NCBI Taxonomy" id="650004"/>
    <lineage>
        <taxon>Bacteria</taxon>
        <taxon>Pseudomonadati</taxon>
        <taxon>Pseudomonadota</taxon>
        <taxon>Alphaproteobacteria</taxon>
        <taxon>Sphingomonadales</taxon>
        <taxon>Erythrobacteraceae</taxon>
        <taxon>Alteraurantiacibacter</taxon>
    </lineage>
</organism>
<evidence type="ECO:0000313" key="9">
    <source>
        <dbReference type="Proteomes" id="UP000435243"/>
    </source>
</evidence>
<feature type="transmembrane region" description="Helical" evidence="6">
    <location>
        <begin position="98"/>
        <end position="116"/>
    </location>
</feature>
<feature type="transmembrane region" description="Helical" evidence="6">
    <location>
        <begin position="76"/>
        <end position="92"/>
    </location>
</feature>
<comment type="subcellular location">
    <subcellularLocation>
        <location evidence="1">Membrane</location>
        <topology evidence="1">Multi-pass membrane protein</topology>
    </subcellularLocation>
</comment>
<evidence type="ECO:0000256" key="1">
    <source>
        <dbReference type="ARBA" id="ARBA00004141"/>
    </source>
</evidence>
<feature type="transmembrane region" description="Helical" evidence="6">
    <location>
        <begin position="241"/>
        <end position="261"/>
    </location>
</feature>
<keyword evidence="3 6" id="KW-0812">Transmembrane</keyword>
<feature type="transmembrane region" description="Helical" evidence="6">
    <location>
        <begin position="123"/>
        <end position="140"/>
    </location>
</feature>
<evidence type="ECO:0000259" key="7">
    <source>
        <dbReference type="Pfam" id="PF00892"/>
    </source>
</evidence>
<dbReference type="PANTHER" id="PTHR22911:SF6">
    <property type="entry name" value="SOLUTE CARRIER FAMILY 35 MEMBER G1"/>
    <property type="match status" value="1"/>
</dbReference>
<evidence type="ECO:0000256" key="4">
    <source>
        <dbReference type="ARBA" id="ARBA00022989"/>
    </source>
</evidence>
<dbReference type="InterPro" id="IPR000620">
    <property type="entry name" value="EamA_dom"/>
</dbReference>
<dbReference type="Proteomes" id="UP000435243">
    <property type="component" value="Unassembled WGS sequence"/>
</dbReference>
<dbReference type="EMBL" id="WTYY01000005">
    <property type="protein sequence ID" value="MXO89152.1"/>
    <property type="molecule type" value="Genomic_DNA"/>
</dbReference>
<reference evidence="8 9" key="1">
    <citation type="submission" date="2019-12" db="EMBL/GenBank/DDBJ databases">
        <title>Genomic-based taxomic classification of the family Erythrobacteraceae.</title>
        <authorList>
            <person name="Xu L."/>
        </authorList>
    </citation>
    <scope>NUCLEOTIDE SEQUENCE [LARGE SCALE GENOMIC DNA]</scope>
    <source>
        <strain evidence="8 9">JCM 16339</strain>
    </source>
</reference>
<dbReference type="InterPro" id="IPR037185">
    <property type="entry name" value="EmrE-like"/>
</dbReference>
<dbReference type="PANTHER" id="PTHR22911">
    <property type="entry name" value="ACYL-MALONYL CONDENSING ENZYME-RELATED"/>
    <property type="match status" value="1"/>
</dbReference>
<comment type="caution">
    <text evidence="8">The sequence shown here is derived from an EMBL/GenBank/DDBJ whole genome shotgun (WGS) entry which is preliminary data.</text>
</comment>
<gene>
    <name evidence="8" type="ORF">GRI32_10405</name>
</gene>